<sequence length="85" mass="10022">MIKRFKILGCSMSLKVHFLDSHLEYFLENLGAVSEEQGERFHHDMKEMERGYQRKRNVSHDSRLLLDATETIPAKFTRGKVLKEL</sequence>
<dbReference type="EMBL" id="BGPR01087290">
    <property type="protein sequence ID" value="GBM06600.1"/>
    <property type="molecule type" value="Genomic_DNA"/>
</dbReference>
<accession>A0A4Y2CQB0</accession>
<reference evidence="1 2" key="1">
    <citation type="journal article" date="2019" name="Sci. Rep.">
        <title>Orb-weaving spider Araneus ventricosus genome elucidates the spidroin gene catalogue.</title>
        <authorList>
            <person name="Kono N."/>
            <person name="Nakamura H."/>
            <person name="Ohtoshi R."/>
            <person name="Moran D.A.P."/>
            <person name="Shinohara A."/>
            <person name="Yoshida Y."/>
            <person name="Fujiwara M."/>
            <person name="Mori M."/>
            <person name="Tomita M."/>
            <person name="Arakawa K."/>
        </authorList>
    </citation>
    <scope>NUCLEOTIDE SEQUENCE [LARGE SCALE GENOMIC DNA]</scope>
</reference>
<organism evidence="1 2">
    <name type="scientific">Araneus ventricosus</name>
    <name type="common">Orbweaver spider</name>
    <name type="synonym">Epeira ventricosa</name>
    <dbReference type="NCBI Taxonomy" id="182803"/>
    <lineage>
        <taxon>Eukaryota</taxon>
        <taxon>Metazoa</taxon>
        <taxon>Ecdysozoa</taxon>
        <taxon>Arthropoda</taxon>
        <taxon>Chelicerata</taxon>
        <taxon>Arachnida</taxon>
        <taxon>Araneae</taxon>
        <taxon>Araneomorphae</taxon>
        <taxon>Entelegynae</taxon>
        <taxon>Araneoidea</taxon>
        <taxon>Araneidae</taxon>
        <taxon>Araneus</taxon>
    </lineage>
</organism>
<name>A0A4Y2CQB0_ARAVE</name>
<dbReference type="PANTHER" id="PTHR46114">
    <property type="entry name" value="APPLE DOMAIN-CONTAINING PROTEIN"/>
    <property type="match status" value="1"/>
</dbReference>
<comment type="caution">
    <text evidence="1">The sequence shown here is derived from an EMBL/GenBank/DDBJ whole genome shotgun (WGS) entry which is preliminary data.</text>
</comment>
<dbReference type="Proteomes" id="UP000499080">
    <property type="component" value="Unassembled WGS sequence"/>
</dbReference>
<keyword evidence="2" id="KW-1185">Reference proteome</keyword>
<dbReference type="OrthoDB" id="8063408at2759"/>
<evidence type="ECO:0000313" key="1">
    <source>
        <dbReference type="EMBL" id="GBM06600.1"/>
    </source>
</evidence>
<proteinExistence type="predicted"/>
<dbReference type="AlphaFoldDB" id="A0A4Y2CQB0"/>
<protein>
    <submittedName>
        <fullName evidence="1">Uncharacterized protein</fullName>
    </submittedName>
</protein>
<gene>
    <name evidence="1" type="ORF">AVEN_252851_1</name>
</gene>
<evidence type="ECO:0000313" key="2">
    <source>
        <dbReference type="Proteomes" id="UP000499080"/>
    </source>
</evidence>
<dbReference type="PANTHER" id="PTHR46114:SF1">
    <property type="entry name" value="ZAD DOMAIN-CONTAINING PROTEIN"/>
    <property type="match status" value="1"/>
</dbReference>